<dbReference type="Pfam" id="PF10079">
    <property type="entry name" value="Rossmann-like_BshC"/>
    <property type="match status" value="1"/>
</dbReference>
<organism evidence="5 6">
    <name type="scientific">Planococcus versutus</name>
    <dbReference type="NCBI Taxonomy" id="1302659"/>
    <lineage>
        <taxon>Bacteria</taxon>
        <taxon>Bacillati</taxon>
        <taxon>Bacillota</taxon>
        <taxon>Bacilli</taxon>
        <taxon>Bacillales</taxon>
        <taxon>Caryophanaceae</taxon>
        <taxon>Planococcus</taxon>
    </lineage>
</organism>
<dbReference type="RefSeq" id="WP_049693354.1">
    <property type="nucleotide sequence ID" value="NZ_CP016540.2"/>
</dbReference>
<evidence type="ECO:0000313" key="6">
    <source>
        <dbReference type="Proteomes" id="UP000053354"/>
    </source>
</evidence>
<evidence type="ECO:0000256" key="1">
    <source>
        <dbReference type="ARBA" id="ARBA00022598"/>
    </source>
</evidence>
<sequence>MKLEEQYVEPATKLMSDYINGDPMLRHYFSYEPEMQSFEERLKKLAHHSVDRSMLAKIVRSYMERHPLSKAAQQNLVKFEEGAPVIVTGQQAGILTGPLYTIHKAISVIILAKQASEQLNTPVVPVFWIAGEDHDLAEISHLYREVNGRVDKLNIPYAEYGKNSASSAKLNKEKITLFLEEYFRSLPETEHSKEIQRLAFGMLGTSQSFTDFFASLLRYFFQEEGLLYIDAADKALRQYESPYFVKMIEHAAEIAKTVTATERSLVKDGYSAVIGAEEAAANLFITIKGERLLLERQEQEFVVNNGAIRYTTQQLLDIAKNNPELLSNNVVTRPLMQEMVFPVLAFVGGPGEIAYWAALKGAFELFSMELPVIMPRLNLSLVNRQTQRLLTKYDLDFSAVMSSEQLTAKKNQLMESIREQEAEALIMDLQVHIEKMYHMINQKFSSISKGLTPVVQKNLQLHMDQLSFLKNKLEDEVVLQNSIEFSHYASIENELLPNDSFQERIYGPFVYLNQYGPSLVQDLLKLSLHYDKNHKIIYF</sequence>
<gene>
    <name evidence="2" type="primary">bshC</name>
    <name evidence="5" type="ORF">I858_012930</name>
</gene>
<dbReference type="InterPro" id="IPR055398">
    <property type="entry name" value="Rossmann-like_BshC"/>
</dbReference>
<comment type="similarity">
    <text evidence="2">Belongs to the BshC family.</text>
</comment>
<dbReference type="AlphaFoldDB" id="A0A1B1S3X5"/>
<dbReference type="KEGG" id="pll:I858_012930"/>
<dbReference type="GO" id="GO:0016874">
    <property type="term" value="F:ligase activity"/>
    <property type="evidence" value="ECO:0007669"/>
    <property type="project" value="UniProtKB-UniRule"/>
</dbReference>
<name>A0A1B1S3X5_9BACL</name>
<feature type="domain" description="Bacillithiol biosynthesis BshC C-terminal coiled-coil" evidence="4">
    <location>
        <begin position="381"/>
        <end position="539"/>
    </location>
</feature>
<evidence type="ECO:0000313" key="5">
    <source>
        <dbReference type="EMBL" id="ANU27890.1"/>
    </source>
</evidence>
<dbReference type="PIRSF" id="PIRSF012535">
    <property type="entry name" value="UCP012535"/>
    <property type="match status" value="1"/>
</dbReference>
<dbReference type="STRING" id="1302659.I858_012930"/>
<dbReference type="EC" id="6.-.-.-" evidence="2"/>
<dbReference type="InterPro" id="IPR011199">
    <property type="entry name" value="Bacillithiol_biosynth_BshC"/>
</dbReference>
<reference evidence="5" key="1">
    <citation type="submission" date="2016-10" db="EMBL/GenBank/DDBJ databases">
        <authorList>
            <person name="See-Too W.S."/>
        </authorList>
    </citation>
    <scope>NUCLEOTIDE SEQUENCE</scope>
    <source>
        <strain evidence="5">L10.15</strain>
    </source>
</reference>
<dbReference type="Proteomes" id="UP000053354">
    <property type="component" value="Chromosome"/>
</dbReference>
<dbReference type="EMBL" id="CP016540">
    <property type="protein sequence ID" value="ANU27890.1"/>
    <property type="molecule type" value="Genomic_DNA"/>
</dbReference>
<proteinExistence type="inferred from homology"/>
<keyword evidence="6" id="KW-1185">Reference proteome</keyword>
<evidence type="ECO:0000259" key="4">
    <source>
        <dbReference type="Pfam" id="PF24850"/>
    </source>
</evidence>
<evidence type="ECO:0000256" key="2">
    <source>
        <dbReference type="HAMAP-Rule" id="MF_01867"/>
    </source>
</evidence>
<protein>
    <recommendedName>
        <fullName evidence="2">Putative cysteine ligase BshC</fullName>
        <ecNumber evidence="2">6.-.-.-</ecNumber>
    </recommendedName>
</protein>
<keyword evidence="1 2" id="KW-0436">Ligase</keyword>
<dbReference type="NCBIfam" id="TIGR03998">
    <property type="entry name" value="thiol_BshC"/>
    <property type="match status" value="1"/>
</dbReference>
<dbReference type="HAMAP" id="MF_01867">
    <property type="entry name" value="BshC"/>
    <property type="match status" value="1"/>
</dbReference>
<feature type="domain" description="Bacillithiol biosynthesis BshC N-terminal Rossmann-like" evidence="3">
    <location>
        <begin position="1"/>
        <end position="377"/>
    </location>
</feature>
<accession>A0A1B1S3X5</accession>
<dbReference type="Pfam" id="PF24850">
    <property type="entry name" value="CC_BshC"/>
    <property type="match status" value="1"/>
</dbReference>
<comment type="function">
    <text evidence="2">Involved in bacillithiol (BSH) biosynthesis. May catalyze the last step of the pathway, the addition of cysteine to glucosamine malate (GlcN-Mal) to generate BSH.</text>
</comment>
<dbReference type="InterPro" id="IPR055399">
    <property type="entry name" value="CC_BshC"/>
</dbReference>
<evidence type="ECO:0000259" key="3">
    <source>
        <dbReference type="Pfam" id="PF10079"/>
    </source>
</evidence>
<dbReference type="OrthoDB" id="9765151at2"/>